<evidence type="ECO:0000259" key="1">
    <source>
        <dbReference type="Pfam" id="PF00144"/>
    </source>
</evidence>
<name>A0A6A6IS75_9PLEO</name>
<protein>
    <submittedName>
        <fullName evidence="2">Beta-lactamase/transpeptidase-like protein</fullName>
    </submittedName>
</protein>
<dbReference type="AlphaFoldDB" id="A0A6A6IS75"/>
<feature type="domain" description="Beta-lactamase-related" evidence="1">
    <location>
        <begin position="23"/>
        <end position="406"/>
    </location>
</feature>
<keyword evidence="3" id="KW-1185">Reference proteome</keyword>
<dbReference type="GeneID" id="54578940"/>
<dbReference type="Gene3D" id="3.40.710.10">
    <property type="entry name" value="DD-peptidase/beta-lactamase superfamily"/>
    <property type="match status" value="1"/>
</dbReference>
<dbReference type="InterPro" id="IPR050789">
    <property type="entry name" value="Diverse_Enzym_Activities"/>
</dbReference>
<reference evidence="2" key="1">
    <citation type="journal article" date="2020" name="Stud. Mycol.">
        <title>101 Dothideomycetes genomes: a test case for predicting lifestyles and emergence of pathogens.</title>
        <authorList>
            <person name="Haridas S."/>
            <person name="Albert R."/>
            <person name="Binder M."/>
            <person name="Bloem J."/>
            <person name="Labutti K."/>
            <person name="Salamov A."/>
            <person name="Andreopoulos B."/>
            <person name="Baker S."/>
            <person name="Barry K."/>
            <person name="Bills G."/>
            <person name="Bluhm B."/>
            <person name="Cannon C."/>
            <person name="Castanera R."/>
            <person name="Culley D."/>
            <person name="Daum C."/>
            <person name="Ezra D."/>
            <person name="Gonzalez J."/>
            <person name="Henrissat B."/>
            <person name="Kuo A."/>
            <person name="Liang C."/>
            <person name="Lipzen A."/>
            <person name="Lutzoni F."/>
            <person name="Magnuson J."/>
            <person name="Mondo S."/>
            <person name="Nolan M."/>
            <person name="Ohm R."/>
            <person name="Pangilinan J."/>
            <person name="Park H.-J."/>
            <person name="Ramirez L."/>
            <person name="Alfaro M."/>
            <person name="Sun H."/>
            <person name="Tritt A."/>
            <person name="Yoshinaga Y."/>
            <person name="Zwiers L.-H."/>
            <person name="Turgeon B."/>
            <person name="Goodwin S."/>
            <person name="Spatafora J."/>
            <person name="Crous P."/>
            <person name="Grigoriev I."/>
        </authorList>
    </citation>
    <scope>NUCLEOTIDE SEQUENCE</scope>
    <source>
        <strain evidence="2">CBS 122368</strain>
    </source>
</reference>
<dbReference type="PANTHER" id="PTHR43283:SF3">
    <property type="entry name" value="BETA-LACTAMASE FAMILY PROTEIN (AFU_ORTHOLOGUE AFUA_5G07500)"/>
    <property type="match status" value="1"/>
</dbReference>
<dbReference type="RefSeq" id="XP_033688399.1">
    <property type="nucleotide sequence ID" value="XM_033825610.1"/>
</dbReference>
<dbReference type="InterPro" id="IPR012338">
    <property type="entry name" value="Beta-lactam/transpept-like"/>
</dbReference>
<evidence type="ECO:0000313" key="2">
    <source>
        <dbReference type="EMBL" id="KAF2253395.1"/>
    </source>
</evidence>
<evidence type="ECO:0000313" key="3">
    <source>
        <dbReference type="Proteomes" id="UP000800094"/>
    </source>
</evidence>
<dbReference type="SUPFAM" id="SSF56601">
    <property type="entry name" value="beta-lactamase/transpeptidase-like"/>
    <property type="match status" value="1"/>
</dbReference>
<organism evidence="2 3">
    <name type="scientific">Trematosphaeria pertusa</name>
    <dbReference type="NCBI Taxonomy" id="390896"/>
    <lineage>
        <taxon>Eukaryota</taxon>
        <taxon>Fungi</taxon>
        <taxon>Dikarya</taxon>
        <taxon>Ascomycota</taxon>
        <taxon>Pezizomycotina</taxon>
        <taxon>Dothideomycetes</taxon>
        <taxon>Pleosporomycetidae</taxon>
        <taxon>Pleosporales</taxon>
        <taxon>Massarineae</taxon>
        <taxon>Trematosphaeriaceae</taxon>
        <taxon>Trematosphaeria</taxon>
    </lineage>
</organism>
<dbReference type="Proteomes" id="UP000800094">
    <property type="component" value="Unassembled WGS sequence"/>
</dbReference>
<accession>A0A6A6IS75</accession>
<sequence>MAPSFAPEAAASLRTYIDSKTSGDKQSFPGAIIHIVDSKNNTVFSHASGGSIPLSPQTLFTTHSLTKIIGAVIFLQLVEKNLVSLDDATVIEKLLPELAAKKILTGYKEGANSEKEWIFEDRTGDITPRMLMSHTYGGGHSYFNPLLHEYLKDGWETRNEANDKWKTLLDSPLLWQPGTHTNYGQGFDWLAVLIERLTKRALPDVLQENLFAPLGLTSTGFEDQYGVAMISKPEHKGRFWPRSMKTEEGGFVPIDPEVLQQKEWPTRYPNGEYHVFPLGTGLVSTAEDLVRIFSILLPQNAGVDPVSGTRILAPSSVREITSPQLPGPLRNACRNVPSAVPSAFYPADLEAAHVDPEGSFGLGCGVQGAERVLKSGKKGRSKGSFYWYGAANTEFWVDGERGLVVLCEGNYFPWNEGEWVDFVAGVEGRVYEGLGA</sequence>
<dbReference type="PANTHER" id="PTHR43283">
    <property type="entry name" value="BETA-LACTAMASE-RELATED"/>
    <property type="match status" value="1"/>
</dbReference>
<proteinExistence type="predicted"/>
<dbReference type="EMBL" id="ML987191">
    <property type="protein sequence ID" value="KAF2253395.1"/>
    <property type="molecule type" value="Genomic_DNA"/>
</dbReference>
<dbReference type="Pfam" id="PF00144">
    <property type="entry name" value="Beta-lactamase"/>
    <property type="match status" value="1"/>
</dbReference>
<gene>
    <name evidence="2" type="ORF">BU26DRAFT_477565</name>
</gene>
<dbReference type="OrthoDB" id="428260at2759"/>
<dbReference type="InterPro" id="IPR001466">
    <property type="entry name" value="Beta-lactam-related"/>
</dbReference>